<dbReference type="Proteomes" id="UP000237798">
    <property type="component" value="Unassembled WGS sequence"/>
</dbReference>
<gene>
    <name evidence="1" type="ORF">CLLU_11760</name>
</gene>
<dbReference type="EMBL" id="PVXP01000011">
    <property type="protein sequence ID" value="PRR85834.1"/>
    <property type="molecule type" value="Genomic_DNA"/>
</dbReference>
<sequence>MGRNEETKYSLSEMIQKLESDTDLLFVDKNGNAFGVWEYGYLEVSDIQKINIKDKSWKVIEKVSNFNDALTEFNDFQKDIYCKYGDSLTHYHPNDIDELHYLIDDKNNPISSDEILNGTWYVDYSDRN</sequence>
<comment type="caution">
    <text evidence="1">The sequence shown here is derived from an EMBL/GenBank/DDBJ whole genome shotgun (WGS) entry which is preliminary data.</text>
</comment>
<dbReference type="AlphaFoldDB" id="A0A2T0BPN0"/>
<organism evidence="1 2">
    <name type="scientific">Clostridium luticellarii</name>
    <dbReference type="NCBI Taxonomy" id="1691940"/>
    <lineage>
        <taxon>Bacteria</taxon>
        <taxon>Bacillati</taxon>
        <taxon>Bacillota</taxon>
        <taxon>Clostridia</taxon>
        <taxon>Eubacteriales</taxon>
        <taxon>Clostridiaceae</taxon>
        <taxon>Clostridium</taxon>
    </lineage>
</organism>
<reference evidence="1 2" key="1">
    <citation type="submission" date="2018-03" db="EMBL/GenBank/DDBJ databases">
        <title>Genome sequence of Clostridium luticellarii DSM 29923.</title>
        <authorList>
            <person name="Poehlein A."/>
            <person name="Daniel R."/>
        </authorList>
    </citation>
    <scope>NUCLEOTIDE SEQUENCE [LARGE SCALE GENOMIC DNA]</scope>
    <source>
        <strain evidence="1 2">DSM 29923</strain>
    </source>
</reference>
<evidence type="ECO:0000313" key="2">
    <source>
        <dbReference type="Proteomes" id="UP000237798"/>
    </source>
</evidence>
<keyword evidence="2" id="KW-1185">Reference proteome</keyword>
<accession>A0A2T0BPN0</accession>
<evidence type="ECO:0000313" key="1">
    <source>
        <dbReference type="EMBL" id="PRR85834.1"/>
    </source>
</evidence>
<name>A0A2T0BPN0_9CLOT</name>
<protein>
    <submittedName>
        <fullName evidence="1">Uncharacterized protein</fullName>
    </submittedName>
</protein>
<proteinExistence type="predicted"/>
<dbReference type="RefSeq" id="WP_106008639.1">
    <property type="nucleotide sequence ID" value="NZ_PVXP01000011.1"/>
</dbReference>
<dbReference type="OrthoDB" id="9831886at2"/>